<accession>A0A6J3CRG0</accession>
<gene>
    <name evidence="4" type="primary">LOC116487246</name>
</gene>
<organism evidence="3 4">
    <name type="scientific">Aythya fuligula</name>
    <name type="common">Tufted duck</name>
    <name type="synonym">Anas fuligula</name>
    <dbReference type="NCBI Taxonomy" id="219594"/>
    <lineage>
        <taxon>Eukaryota</taxon>
        <taxon>Metazoa</taxon>
        <taxon>Chordata</taxon>
        <taxon>Craniata</taxon>
        <taxon>Vertebrata</taxon>
        <taxon>Euteleostomi</taxon>
        <taxon>Archelosauria</taxon>
        <taxon>Archosauria</taxon>
        <taxon>Dinosauria</taxon>
        <taxon>Saurischia</taxon>
        <taxon>Theropoda</taxon>
        <taxon>Coelurosauria</taxon>
        <taxon>Aves</taxon>
        <taxon>Neognathae</taxon>
        <taxon>Galloanserae</taxon>
        <taxon>Anseriformes</taxon>
        <taxon>Anatidae</taxon>
        <taxon>Aythyinae</taxon>
        <taxon>Aythya</taxon>
    </lineage>
</organism>
<feature type="compositionally biased region" description="Basic and acidic residues" evidence="1">
    <location>
        <begin position="143"/>
        <end position="153"/>
    </location>
</feature>
<dbReference type="InParanoid" id="A0A6J3CRG0"/>
<sequence length="627" mass="71166">MALRMHRIKKTKILSVISLFNPCYCHAQSLPDDSELQQPVKSTEVFERLACNEAVEFREENAPNESMMDVEYMQKDNSSDKAKQTENTLEIHRRKLHRDDKTEGDRTLKNVVNLNDQESSSSGNRENKPRTEQDNVMLFGNQSKEDKNDRKDSFVSAEISVSANNHPGERLSQQVVNGERQKIEGVSKKLSKVEIIHENKEKSYSRKAGSSVPAKEGYEMQSESNFELTMKKDEVITKNGEHAQSISPHKQQHFSAETFSECQTKEHCFTESSSNNTMNSEGKEFQVCGEEGDSLSGLRDAVPLEKVASTFRELGVHNGSEKMKLSLQSVSNPGISGSVERDAKELHRTSLGKSYFINQNETLEKSNLNQNEARSTTQEILPFSSGNILEDQHSTEVSQSNKPVESDPRFSTELLRNAGDLNFLSETISGGDNHFPFSEHGLAKKVLSHEEEVSERKISQGKICHLDNINTSRKKLSREDKLEQDQKGEDLLLVAELDSKDKGHSTKVPGKTTELQKTFCENTGNKDSLERRKETKIKDSGNEDKRSTTITEVPELLCNANREVKSRMILNQSKSTFEFQNKSRSSDLKLIQYNLNNEYTNDILITVHFDFFFFLVFINLSMFYITI</sequence>
<keyword evidence="2" id="KW-1133">Transmembrane helix</keyword>
<keyword evidence="2" id="KW-0472">Membrane</keyword>
<keyword evidence="2" id="KW-0812">Transmembrane</keyword>
<evidence type="ECO:0000313" key="4">
    <source>
        <dbReference type="RefSeq" id="XP_032039858.1"/>
    </source>
</evidence>
<dbReference type="KEGG" id="aful:116487246"/>
<evidence type="ECO:0000256" key="2">
    <source>
        <dbReference type="SAM" id="Phobius"/>
    </source>
</evidence>
<reference evidence="4" key="1">
    <citation type="submission" date="2025-08" db="UniProtKB">
        <authorList>
            <consortium name="RefSeq"/>
        </authorList>
    </citation>
    <scope>IDENTIFICATION</scope>
    <source>
        <tissue evidence="4">Lung</tissue>
    </source>
</reference>
<dbReference type="Proteomes" id="UP000504639">
    <property type="component" value="Chromosome 3"/>
</dbReference>
<dbReference type="AlphaFoldDB" id="A0A6J3CRG0"/>
<evidence type="ECO:0000313" key="3">
    <source>
        <dbReference type="Proteomes" id="UP000504639"/>
    </source>
</evidence>
<protein>
    <submittedName>
        <fullName evidence="4">Uncharacterized protein LOC116487246</fullName>
    </submittedName>
</protein>
<evidence type="ECO:0000256" key="1">
    <source>
        <dbReference type="SAM" id="MobiDB-lite"/>
    </source>
</evidence>
<keyword evidence="3" id="KW-1185">Reference proteome</keyword>
<dbReference type="RefSeq" id="XP_032039858.1">
    <property type="nucleotide sequence ID" value="XM_032183967.1"/>
</dbReference>
<dbReference type="GeneID" id="116487246"/>
<feature type="region of interest" description="Disordered" evidence="1">
    <location>
        <begin position="76"/>
        <end position="153"/>
    </location>
</feature>
<feature type="compositionally biased region" description="Basic and acidic residues" evidence="1">
    <location>
        <begin position="527"/>
        <end position="546"/>
    </location>
</feature>
<name>A0A6J3CRG0_AYTFU</name>
<feature type="region of interest" description="Disordered" evidence="1">
    <location>
        <begin position="522"/>
        <end position="546"/>
    </location>
</feature>
<feature type="transmembrane region" description="Helical" evidence="2">
    <location>
        <begin position="603"/>
        <end position="625"/>
    </location>
</feature>
<proteinExistence type="predicted"/>
<feature type="compositionally biased region" description="Basic and acidic residues" evidence="1">
    <location>
        <begin position="97"/>
        <end position="108"/>
    </location>
</feature>
<feature type="compositionally biased region" description="Polar residues" evidence="1">
    <location>
        <begin position="110"/>
        <end position="124"/>
    </location>
</feature>